<dbReference type="EMBL" id="CM023481">
    <property type="protein sequence ID" value="KAH6944122.1"/>
    <property type="molecule type" value="Genomic_DNA"/>
</dbReference>
<reference evidence="1" key="1">
    <citation type="submission" date="2020-05" db="EMBL/GenBank/DDBJ databases">
        <title>Large-scale comparative analyses of tick genomes elucidate their genetic diversity and vector capacities.</title>
        <authorList>
            <person name="Jia N."/>
            <person name="Wang J."/>
            <person name="Shi W."/>
            <person name="Du L."/>
            <person name="Sun Y."/>
            <person name="Zhan W."/>
            <person name="Jiang J."/>
            <person name="Wang Q."/>
            <person name="Zhang B."/>
            <person name="Ji P."/>
            <person name="Sakyi L.B."/>
            <person name="Cui X."/>
            <person name="Yuan T."/>
            <person name="Jiang B."/>
            <person name="Yang W."/>
            <person name="Lam T.T.-Y."/>
            <person name="Chang Q."/>
            <person name="Ding S."/>
            <person name="Wang X."/>
            <person name="Zhu J."/>
            <person name="Ruan X."/>
            <person name="Zhao L."/>
            <person name="Wei J."/>
            <person name="Que T."/>
            <person name="Du C."/>
            <person name="Cheng J."/>
            <person name="Dai P."/>
            <person name="Han X."/>
            <person name="Huang E."/>
            <person name="Gao Y."/>
            <person name="Liu J."/>
            <person name="Shao H."/>
            <person name="Ye R."/>
            <person name="Li L."/>
            <person name="Wei W."/>
            <person name="Wang X."/>
            <person name="Wang C."/>
            <person name="Yang T."/>
            <person name="Huo Q."/>
            <person name="Li W."/>
            <person name="Guo W."/>
            <person name="Chen H."/>
            <person name="Zhou L."/>
            <person name="Ni X."/>
            <person name="Tian J."/>
            <person name="Zhou Y."/>
            <person name="Sheng Y."/>
            <person name="Liu T."/>
            <person name="Pan Y."/>
            <person name="Xia L."/>
            <person name="Li J."/>
            <person name="Zhao F."/>
            <person name="Cao W."/>
        </authorList>
    </citation>
    <scope>NUCLEOTIDE SEQUENCE</scope>
    <source>
        <strain evidence="1">Hyas-2018</strain>
    </source>
</reference>
<dbReference type="Proteomes" id="UP000821845">
    <property type="component" value="Chromosome 1"/>
</dbReference>
<name>A0ACB7TFG8_HYAAI</name>
<sequence length="388" mass="42693">MEARASCSAAGGSSSDSSDVDYSPSAKSEYDSLDFSLSDEDFLTSSDSDHDQRATPEKRRWQDDADWIKEFATSVLASLSRELTAEDLVSLLGGNHPGRLNQLQGVLQLAVVQHLTPGAVSDLLQLVAPARDALLARWAAPLIQDMQKFITLKDKATIITEVEKGRQKMDIADKFGIACSSLSTIIKNKASILGALQNSESAKNKTVTAAVFLDVDKEVFAWFCEQCTNSVPLSGRILQQKALDVACMLDHNNFKASPGWLSRFKAHHDIVAKVTSGEAAAVDSVTTSKDHPDIDELSRKTGFDQLAFRIELVNQILGTDQRHVSPSTTAKEVAPQAQSPKKRQNCKLCYEKQKIEMKTPVLCEPCGVYLCFIPARDCFKEWHETHPH</sequence>
<gene>
    <name evidence="1" type="ORF">HPB50_001938</name>
</gene>
<organism evidence="1 2">
    <name type="scientific">Hyalomma asiaticum</name>
    <name type="common">Tick</name>
    <dbReference type="NCBI Taxonomy" id="266040"/>
    <lineage>
        <taxon>Eukaryota</taxon>
        <taxon>Metazoa</taxon>
        <taxon>Ecdysozoa</taxon>
        <taxon>Arthropoda</taxon>
        <taxon>Chelicerata</taxon>
        <taxon>Arachnida</taxon>
        <taxon>Acari</taxon>
        <taxon>Parasitiformes</taxon>
        <taxon>Ixodida</taxon>
        <taxon>Ixodoidea</taxon>
        <taxon>Ixodidae</taxon>
        <taxon>Hyalomminae</taxon>
        <taxon>Hyalomma</taxon>
    </lineage>
</organism>
<evidence type="ECO:0000313" key="1">
    <source>
        <dbReference type="EMBL" id="KAH6944122.1"/>
    </source>
</evidence>
<accession>A0ACB7TFG8</accession>
<protein>
    <submittedName>
        <fullName evidence="1">Uncharacterized protein</fullName>
    </submittedName>
</protein>
<evidence type="ECO:0000313" key="2">
    <source>
        <dbReference type="Proteomes" id="UP000821845"/>
    </source>
</evidence>
<proteinExistence type="predicted"/>
<keyword evidence="2" id="KW-1185">Reference proteome</keyword>
<comment type="caution">
    <text evidence="1">The sequence shown here is derived from an EMBL/GenBank/DDBJ whole genome shotgun (WGS) entry which is preliminary data.</text>
</comment>